<organism evidence="3 4">
    <name type="scientific">Pseudonocardia asaccharolytica DSM 44247 = NBRC 16224</name>
    <dbReference type="NCBI Taxonomy" id="1123024"/>
    <lineage>
        <taxon>Bacteria</taxon>
        <taxon>Bacillati</taxon>
        <taxon>Actinomycetota</taxon>
        <taxon>Actinomycetes</taxon>
        <taxon>Pseudonocardiales</taxon>
        <taxon>Pseudonocardiaceae</taxon>
        <taxon>Pseudonocardia</taxon>
    </lineage>
</organism>
<dbReference type="Pfam" id="PF11706">
    <property type="entry name" value="zf-CGNR"/>
    <property type="match status" value="1"/>
</dbReference>
<feature type="domain" description="Zinc finger CGNR" evidence="2">
    <location>
        <begin position="135"/>
        <end position="176"/>
    </location>
</feature>
<protein>
    <recommendedName>
        <fullName evidence="2">Zinc finger CGNR domain-containing protein</fullName>
    </recommendedName>
</protein>
<evidence type="ECO:0000313" key="4">
    <source>
        <dbReference type="Proteomes" id="UP000321328"/>
    </source>
</evidence>
<accession>A0A511D236</accession>
<dbReference type="PANTHER" id="PTHR35525">
    <property type="entry name" value="BLL6575 PROTEIN"/>
    <property type="match status" value="1"/>
</dbReference>
<reference evidence="3 4" key="1">
    <citation type="submission" date="2019-07" db="EMBL/GenBank/DDBJ databases">
        <title>Whole genome shotgun sequence of Pseudonocardia asaccharolytica NBRC 16224.</title>
        <authorList>
            <person name="Hosoyama A."/>
            <person name="Uohara A."/>
            <person name="Ohji S."/>
            <person name="Ichikawa N."/>
        </authorList>
    </citation>
    <scope>NUCLEOTIDE SEQUENCE [LARGE SCALE GENOMIC DNA]</scope>
    <source>
        <strain evidence="3 4">NBRC 16224</strain>
    </source>
</reference>
<dbReference type="SUPFAM" id="SSF160904">
    <property type="entry name" value="Jann2411-like"/>
    <property type="match status" value="1"/>
</dbReference>
<gene>
    <name evidence="3" type="ORF">PA7_24200</name>
</gene>
<dbReference type="Gene3D" id="1.10.3300.10">
    <property type="entry name" value="Jann2411-like domain"/>
    <property type="match status" value="1"/>
</dbReference>
<evidence type="ECO:0000256" key="1">
    <source>
        <dbReference type="SAM" id="MobiDB-lite"/>
    </source>
</evidence>
<name>A0A511D236_9PSEU</name>
<sequence>MDFIGYRSDALGAAVALVNAMAGRPVGPAEPQPGLRDVLVEHGYLAGRAPASVEPALRRWALRLRTVFEAVDLDAAAAAVNALLADVVIGPHLSGHDGQRWHLHYTPPEASLVDRVRSTTAFALAMLVSEYGTDRHGVCAAEGCSRVYADTSRNAARRYCSPACANRSAVAAHRARARMRGTTGTTGRLSPGPAADGDQSDR</sequence>
<dbReference type="InterPro" id="IPR021005">
    <property type="entry name" value="Znf_CGNR"/>
</dbReference>
<dbReference type="STRING" id="1123024.GCA_000423625_00901"/>
<dbReference type="PANTHER" id="PTHR35525:SF3">
    <property type="entry name" value="BLL6575 PROTEIN"/>
    <property type="match status" value="1"/>
</dbReference>
<dbReference type="InterPro" id="IPR010852">
    <property type="entry name" value="ABATE"/>
</dbReference>
<dbReference type="EMBL" id="BJVI01000022">
    <property type="protein sequence ID" value="GEL18583.1"/>
    <property type="molecule type" value="Genomic_DNA"/>
</dbReference>
<comment type="caution">
    <text evidence="3">The sequence shown here is derived from an EMBL/GenBank/DDBJ whole genome shotgun (WGS) entry which is preliminary data.</text>
</comment>
<dbReference type="Pfam" id="PF07336">
    <property type="entry name" value="ABATE"/>
    <property type="match status" value="1"/>
</dbReference>
<dbReference type="AlphaFoldDB" id="A0A511D236"/>
<dbReference type="Proteomes" id="UP000321328">
    <property type="component" value="Unassembled WGS sequence"/>
</dbReference>
<feature type="region of interest" description="Disordered" evidence="1">
    <location>
        <begin position="177"/>
        <end position="202"/>
    </location>
</feature>
<evidence type="ECO:0000313" key="3">
    <source>
        <dbReference type="EMBL" id="GEL18583.1"/>
    </source>
</evidence>
<keyword evidence="4" id="KW-1185">Reference proteome</keyword>
<evidence type="ECO:0000259" key="2">
    <source>
        <dbReference type="Pfam" id="PF11706"/>
    </source>
</evidence>
<dbReference type="InterPro" id="IPR023286">
    <property type="entry name" value="ABATE_dom_sf"/>
</dbReference>
<proteinExistence type="predicted"/>